<feature type="compositionally biased region" description="Acidic residues" evidence="1">
    <location>
        <begin position="21"/>
        <end position="31"/>
    </location>
</feature>
<organism evidence="2 3">
    <name type="scientific">Cirrhinus mrigala</name>
    <name type="common">Mrigala</name>
    <dbReference type="NCBI Taxonomy" id="683832"/>
    <lineage>
        <taxon>Eukaryota</taxon>
        <taxon>Metazoa</taxon>
        <taxon>Chordata</taxon>
        <taxon>Craniata</taxon>
        <taxon>Vertebrata</taxon>
        <taxon>Euteleostomi</taxon>
        <taxon>Actinopterygii</taxon>
        <taxon>Neopterygii</taxon>
        <taxon>Teleostei</taxon>
        <taxon>Ostariophysi</taxon>
        <taxon>Cypriniformes</taxon>
        <taxon>Cyprinidae</taxon>
        <taxon>Labeoninae</taxon>
        <taxon>Labeonini</taxon>
        <taxon>Cirrhinus</taxon>
    </lineage>
</organism>
<proteinExistence type="predicted"/>
<protein>
    <submittedName>
        <fullName evidence="2">Uncharacterized protein</fullName>
    </submittedName>
</protein>
<dbReference type="AlphaFoldDB" id="A0ABD0QWG9"/>
<feature type="non-terminal residue" evidence="2">
    <location>
        <position position="112"/>
    </location>
</feature>
<evidence type="ECO:0000256" key="1">
    <source>
        <dbReference type="SAM" id="MobiDB-lite"/>
    </source>
</evidence>
<keyword evidence="3" id="KW-1185">Reference proteome</keyword>
<evidence type="ECO:0000313" key="2">
    <source>
        <dbReference type="EMBL" id="KAL0190586.1"/>
    </source>
</evidence>
<feature type="compositionally biased region" description="Basic and acidic residues" evidence="1">
    <location>
        <begin position="9"/>
        <end position="20"/>
    </location>
</feature>
<accession>A0ABD0QWG9</accession>
<comment type="caution">
    <text evidence="2">The sequence shown here is derived from an EMBL/GenBank/DDBJ whole genome shotgun (WGS) entry which is preliminary data.</text>
</comment>
<evidence type="ECO:0000313" key="3">
    <source>
        <dbReference type="Proteomes" id="UP001529510"/>
    </source>
</evidence>
<dbReference type="Proteomes" id="UP001529510">
    <property type="component" value="Unassembled WGS sequence"/>
</dbReference>
<feature type="region of interest" description="Disordered" evidence="1">
    <location>
        <begin position="1"/>
        <end position="112"/>
    </location>
</feature>
<dbReference type="EMBL" id="JAMKFB020000006">
    <property type="protein sequence ID" value="KAL0190586.1"/>
    <property type="molecule type" value="Genomic_DNA"/>
</dbReference>
<reference evidence="2 3" key="1">
    <citation type="submission" date="2024-05" db="EMBL/GenBank/DDBJ databases">
        <title>Genome sequencing and assembly of Indian major carp, Cirrhinus mrigala (Hamilton, 1822).</title>
        <authorList>
            <person name="Mohindra V."/>
            <person name="Chowdhury L.M."/>
            <person name="Lal K."/>
            <person name="Jena J.K."/>
        </authorList>
    </citation>
    <scope>NUCLEOTIDE SEQUENCE [LARGE SCALE GENOMIC DNA]</scope>
    <source>
        <strain evidence="2">CM1030</strain>
        <tissue evidence="2">Blood</tissue>
    </source>
</reference>
<sequence>MHKQQSRGEVSRHTWHRQESDESSESVNEDIDAARNFPRSSTFPTTSHHEGAAHQSGSQRRYGGTSDPGSFRAQRTARMPMGGWSEENQMGRHHDTVPEEGSEDELPPHIHK</sequence>
<name>A0ABD0QWG9_CIRMR</name>
<gene>
    <name evidence="2" type="ORF">M9458_013284</name>
</gene>